<dbReference type="HAMAP" id="MF_00791">
    <property type="entry name" value="ApaG"/>
    <property type="match status" value="1"/>
</dbReference>
<gene>
    <name evidence="2" type="primary">apaG</name>
    <name evidence="4" type="ORF">J2S73_000364</name>
</gene>
<dbReference type="InterPro" id="IPR050718">
    <property type="entry name" value="ApaG-like"/>
</dbReference>
<evidence type="ECO:0000256" key="2">
    <source>
        <dbReference type="HAMAP-Rule" id="MF_00791"/>
    </source>
</evidence>
<evidence type="ECO:0000259" key="3">
    <source>
        <dbReference type="PROSITE" id="PS51087"/>
    </source>
</evidence>
<dbReference type="NCBIfam" id="NF003967">
    <property type="entry name" value="PRK05461.1"/>
    <property type="match status" value="1"/>
</dbReference>
<dbReference type="Gene3D" id="2.60.40.1470">
    <property type="entry name" value="ApaG domain"/>
    <property type="match status" value="1"/>
</dbReference>
<dbReference type="PANTHER" id="PTHR47191:SF2">
    <property type="entry name" value="OS05G0170800 PROTEIN"/>
    <property type="match status" value="1"/>
</dbReference>
<dbReference type="RefSeq" id="WP_306883717.1">
    <property type="nucleotide sequence ID" value="NZ_JAUSUL010000001.1"/>
</dbReference>
<dbReference type="InterPro" id="IPR023065">
    <property type="entry name" value="Uncharacterised_ApaG"/>
</dbReference>
<dbReference type="InterPro" id="IPR007474">
    <property type="entry name" value="ApaG_domain"/>
</dbReference>
<organism evidence="4 5">
    <name type="scientific">Amorphus orientalis</name>
    <dbReference type="NCBI Taxonomy" id="649198"/>
    <lineage>
        <taxon>Bacteria</taxon>
        <taxon>Pseudomonadati</taxon>
        <taxon>Pseudomonadota</taxon>
        <taxon>Alphaproteobacteria</taxon>
        <taxon>Hyphomicrobiales</taxon>
        <taxon>Amorphaceae</taxon>
        <taxon>Amorphus</taxon>
    </lineage>
</organism>
<dbReference type="InterPro" id="IPR036767">
    <property type="entry name" value="ApaG_sf"/>
</dbReference>
<dbReference type="SUPFAM" id="SSF110069">
    <property type="entry name" value="ApaG-like"/>
    <property type="match status" value="1"/>
</dbReference>
<evidence type="ECO:0000256" key="1">
    <source>
        <dbReference type="ARBA" id="ARBA00017693"/>
    </source>
</evidence>
<dbReference type="EMBL" id="JAUSUL010000001">
    <property type="protein sequence ID" value="MDQ0313927.1"/>
    <property type="molecule type" value="Genomic_DNA"/>
</dbReference>
<feature type="domain" description="ApaG" evidence="3">
    <location>
        <begin position="3"/>
        <end position="127"/>
    </location>
</feature>
<sequence>MYEAVTRNLRVTVDPHYLEDESAPEKGRYIWAYTVEICNEGDEIVQLINRYWHITDARGQVQEVRGPGVVGEQPVLSPGEAYTYTSGCPLATSSGIMVGAYEMETVDGSRFRVSIPAFSLDIPDEQPTLN</sequence>
<dbReference type="Pfam" id="PF04379">
    <property type="entry name" value="DUF525"/>
    <property type="match status" value="1"/>
</dbReference>
<name>A0AAE3VL03_9HYPH</name>
<reference evidence="4" key="1">
    <citation type="submission" date="2023-07" db="EMBL/GenBank/DDBJ databases">
        <title>Genomic Encyclopedia of Type Strains, Phase IV (KMG-IV): sequencing the most valuable type-strain genomes for metagenomic binning, comparative biology and taxonomic classification.</title>
        <authorList>
            <person name="Goeker M."/>
        </authorList>
    </citation>
    <scope>NUCLEOTIDE SEQUENCE</scope>
    <source>
        <strain evidence="4">DSM 21202</strain>
    </source>
</reference>
<accession>A0AAE3VL03</accession>
<dbReference type="Proteomes" id="UP001229244">
    <property type="component" value="Unassembled WGS sequence"/>
</dbReference>
<keyword evidence="5" id="KW-1185">Reference proteome</keyword>
<proteinExistence type="inferred from homology"/>
<evidence type="ECO:0000313" key="5">
    <source>
        <dbReference type="Proteomes" id="UP001229244"/>
    </source>
</evidence>
<comment type="caution">
    <text evidence="4">The sequence shown here is derived from an EMBL/GenBank/DDBJ whole genome shotgun (WGS) entry which is preliminary data.</text>
</comment>
<evidence type="ECO:0000313" key="4">
    <source>
        <dbReference type="EMBL" id="MDQ0313927.1"/>
    </source>
</evidence>
<dbReference type="PANTHER" id="PTHR47191">
    <property type="entry name" value="OS05G0170800 PROTEIN"/>
    <property type="match status" value="1"/>
</dbReference>
<dbReference type="AlphaFoldDB" id="A0AAE3VL03"/>
<dbReference type="PROSITE" id="PS51087">
    <property type="entry name" value="APAG"/>
    <property type="match status" value="1"/>
</dbReference>
<protein>
    <recommendedName>
        <fullName evidence="1 2">Protein ApaG</fullName>
    </recommendedName>
</protein>